<sequence length="1115" mass="122995">MIRDDATQAQVRAADPGTSTWLSANAGSGKTRVLTDRVARLLLAGTDPQQILCLTYTKAAASEMQNRLFQRLGDWAMCADEPLREALAELGHDGALDDDGLAMARTLFARAIETPGGLKIQTIHSFCAGLLRRFPMEAKVNPQFQEIEDRAAELLREEIVEDMATQDQGGATQALTVVFTGESLNTFTKEVIRHQTAFEHKPSADDLLQLYGLPAGFGDADIERALFTGEEQDLLDAMIPLLMASGVNDQKMAKALAEVGELTMAALPKLGAALLTQAGTALKKRPAKAVATAHPAESEALNDFMLRVEEAVMAQKTLNAVRRSKVLHDFAHEFLARYAQAKQVRGWLDFDDLILRTRALLRDEKVAAWVLYRLDGGISHILVDEAQDTSPAQWDVIRLLAQEFTSGEGARSDTLRTIFVVGDKKQSIYSFQGADPNEFDRMNAEFKEKLTTVGAPFSDATLEYSFRSSSAILRSVDLTFEGSAAAGFVPDQMHRAFHQDMPGRVDLWPVIPAATKETDGDWTDPVDRVSDTHHSVVLAQTIADQIAAMLDQNSTARIPFQKQRGGPFFMRRITPGDIMILVQRRSELFHEIIRACKQRSLDIAGADRLRVGAELAVRDLLALLSFLATPEDDLSLATVLRSPLCGWSERDLFRLAHDRDRKYLWEALREKADHVPETLAMLTDLRNQIDFMRPYELLERILTRHQGRARLLSRLGQEAEDGIDALLSQALAYERSEIPSMTGFLAWAQADDLEIKRQIDSGSDQIRVMTVHGAKGLEAPIVILPDCGQRKITIRDEVLEIGETPVWKEPGDVKPEAIEDALAQRKDAEERERKRLLYVAMTRAETWLIVAAAGDLNSDGSDWYTTVSNGLDKAGTIDVPSALGVIRRYETGDWTAAEAQQEARVQPELANLEPVYSEKITSTPKRKDPLTPSDLGGAKALPSPDALDEDTAKARGVYIHAILELLAATSPDTWSECITAIPAPSELPRELLPDAQAEARRVLEAPDLSWIFAPAALAEIPIHAQVGEQDLIGIIDRLVITDDVITIVDFKSNMRVPKGEEDCPEGILRQMGAYESAISQIYPGRTIACGILWTATATYTPLSQKLVREALARAA</sequence>
<dbReference type="Gene3D" id="3.30.160.800">
    <property type="match status" value="1"/>
</dbReference>
<evidence type="ECO:0000256" key="12">
    <source>
        <dbReference type="ARBA" id="ARBA00034808"/>
    </source>
</evidence>
<keyword evidence="9" id="KW-0234">DNA repair</keyword>
<proteinExistence type="predicted"/>
<comment type="catalytic activity">
    <reaction evidence="11">
        <text>Couples ATP hydrolysis with the unwinding of duplex DNA by translocating in the 3'-5' direction.</text>
        <dbReference type="EC" id="5.6.2.4"/>
    </reaction>
</comment>
<gene>
    <name evidence="19" type="primary">addA</name>
    <name evidence="19" type="ORF">E4Z66_16780</name>
</gene>
<evidence type="ECO:0000256" key="14">
    <source>
        <dbReference type="ARBA" id="ARBA00048988"/>
    </source>
</evidence>
<evidence type="ECO:0000256" key="13">
    <source>
        <dbReference type="ARBA" id="ARBA00034923"/>
    </source>
</evidence>
<keyword evidence="5 15" id="KW-0347">Helicase</keyword>
<dbReference type="GO" id="GO:0005524">
    <property type="term" value="F:ATP binding"/>
    <property type="evidence" value="ECO:0007669"/>
    <property type="project" value="UniProtKB-UniRule"/>
</dbReference>
<dbReference type="Pfam" id="PF12705">
    <property type="entry name" value="PDDEXK_1"/>
    <property type="match status" value="1"/>
</dbReference>
<feature type="region of interest" description="Disordered" evidence="16">
    <location>
        <begin position="917"/>
        <end position="946"/>
    </location>
</feature>
<reference evidence="19 20" key="1">
    <citation type="submission" date="2019-04" db="EMBL/GenBank/DDBJ databases">
        <title>Shimia ponticola sp. nov., isolated from seawater.</title>
        <authorList>
            <person name="Kim Y.-O."/>
            <person name="Yoon J.-H."/>
        </authorList>
    </citation>
    <scope>NUCLEOTIDE SEQUENCE [LARGE SCALE GENOMIC DNA]</scope>
    <source>
        <strain evidence="19 20">MYP11</strain>
    </source>
</reference>
<dbReference type="AlphaFoldDB" id="A0A4S4N9F3"/>
<dbReference type="PROSITE" id="PS51217">
    <property type="entry name" value="UVRD_HELICASE_CTER"/>
    <property type="match status" value="1"/>
</dbReference>
<dbReference type="PROSITE" id="PS51198">
    <property type="entry name" value="UVRD_HELICASE_ATP_BIND"/>
    <property type="match status" value="1"/>
</dbReference>
<keyword evidence="6" id="KW-0269">Exonuclease</keyword>
<dbReference type="InterPro" id="IPR011335">
    <property type="entry name" value="Restrct_endonuc-II-like"/>
</dbReference>
<evidence type="ECO:0000256" key="8">
    <source>
        <dbReference type="ARBA" id="ARBA00023125"/>
    </source>
</evidence>
<evidence type="ECO:0000256" key="2">
    <source>
        <dbReference type="ARBA" id="ARBA00022741"/>
    </source>
</evidence>
<evidence type="ECO:0000256" key="16">
    <source>
        <dbReference type="SAM" id="MobiDB-lite"/>
    </source>
</evidence>
<dbReference type="SUPFAM" id="SSF52540">
    <property type="entry name" value="P-loop containing nucleoside triphosphate hydrolases"/>
    <property type="match status" value="1"/>
</dbReference>
<dbReference type="Gene3D" id="3.90.320.10">
    <property type="match status" value="1"/>
</dbReference>
<name>A0A4S4N9F3_9RHOB</name>
<keyword evidence="4 15" id="KW-0378">Hydrolase</keyword>
<evidence type="ECO:0000256" key="1">
    <source>
        <dbReference type="ARBA" id="ARBA00022722"/>
    </source>
</evidence>
<dbReference type="OrthoDB" id="9810135at2"/>
<feature type="domain" description="UvrD-like helicase ATP-binding" evidence="17">
    <location>
        <begin position="3"/>
        <end position="469"/>
    </location>
</feature>
<keyword evidence="10" id="KW-0413">Isomerase</keyword>
<evidence type="ECO:0000256" key="5">
    <source>
        <dbReference type="ARBA" id="ARBA00022806"/>
    </source>
</evidence>
<dbReference type="InterPro" id="IPR014151">
    <property type="entry name" value="DNA_helicase_AddA"/>
</dbReference>
<dbReference type="GO" id="GO:0005829">
    <property type="term" value="C:cytosol"/>
    <property type="evidence" value="ECO:0007669"/>
    <property type="project" value="TreeGrafter"/>
</dbReference>
<dbReference type="Gene3D" id="1.10.486.10">
    <property type="entry name" value="PCRA, domain 4"/>
    <property type="match status" value="1"/>
</dbReference>
<evidence type="ECO:0000256" key="4">
    <source>
        <dbReference type="ARBA" id="ARBA00022801"/>
    </source>
</evidence>
<dbReference type="EMBL" id="SRKY01000005">
    <property type="protein sequence ID" value="THH34631.1"/>
    <property type="molecule type" value="Genomic_DNA"/>
</dbReference>
<dbReference type="EC" id="5.6.2.4" evidence="12"/>
<keyword evidence="1" id="KW-0540">Nuclease</keyword>
<keyword evidence="3" id="KW-0227">DNA damage</keyword>
<keyword evidence="20" id="KW-1185">Reference proteome</keyword>
<dbReference type="Gene3D" id="3.40.50.300">
    <property type="entry name" value="P-loop containing nucleotide triphosphate hydrolases"/>
    <property type="match status" value="3"/>
</dbReference>
<evidence type="ECO:0000256" key="6">
    <source>
        <dbReference type="ARBA" id="ARBA00022839"/>
    </source>
</evidence>
<evidence type="ECO:0000256" key="7">
    <source>
        <dbReference type="ARBA" id="ARBA00022840"/>
    </source>
</evidence>
<keyword evidence="8" id="KW-0238">DNA-binding</keyword>
<evidence type="ECO:0000256" key="3">
    <source>
        <dbReference type="ARBA" id="ARBA00022763"/>
    </source>
</evidence>
<keyword evidence="2 15" id="KW-0547">Nucleotide-binding</keyword>
<dbReference type="Pfam" id="PF00580">
    <property type="entry name" value="UvrD-helicase"/>
    <property type="match status" value="1"/>
</dbReference>
<dbReference type="InterPro" id="IPR038726">
    <property type="entry name" value="PDDEXK_AddAB-type"/>
</dbReference>
<dbReference type="InterPro" id="IPR011604">
    <property type="entry name" value="PDDEXK-like_dom_sf"/>
</dbReference>
<dbReference type="GO" id="GO:0043138">
    <property type="term" value="F:3'-5' DNA helicase activity"/>
    <property type="evidence" value="ECO:0007669"/>
    <property type="project" value="UniProtKB-EC"/>
</dbReference>
<evidence type="ECO:0000256" key="9">
    <source>
        <dbReference type="ARBA" id="ARBA00023204"/>
    </source>
</evidence>
<dbReference type="InterPro" id="IPR027417">
    <property type="entry name" value="P-loop_NTPase"/>
</dbReference>
<evidence type="ECO:0000256" key="11">
    <source>
        <dbReference type="ARBA" id="ARBA00034617"/>
    </source>
</evidence>
<dbReference type="GO" id="GO:0000725">
    <property type="term" value="P:recombinational repair"/>
    <property type="evidence" value="ECO:0007669"/>
    <property type="project" value="TreeGrafter"/>
</dbReference>
<evidence type="ECO:0000259" key="18">
    <source>
        <dbReference type="PROSITE" id="PS51217"/>
    </source>
</evidence>
<comment type="catalytic activity">
    <reaction evidence="14">
        <text>ATP + H2O = ADP + phosphate + H(+)</text>
        <dbReference type="Rhea" id="RHEA:13065"/>
        <dbReference type="ChEBI" id="CHEBI:15377"/>
        <dbReference type="ChEBI" id="CHEBI:15378"/>
        <dbReference type="ChEBI" id="CHEBI:30616"/>
        <dbReference type="ChEBI" id="CHEBI:43474"/>
        <dbReference type="ChEBI" id="CHEBI:456216"/>
        <dbReference type="EC" id="5.6.2.4"/>
    </reaction>
</comment>
<keyword evidence="7 15" id="KW-0067">ATP-binding</keyword>
<feature type="binding site" evidence="15">
    <location>
        <begin position="24"/>
        <end position="31"/>
    </location>
    <ligand>
        <name>ATP</name>
        <dbReference type="ChEBI" id="CHEBI:30616"/>
    </ligand>
</feature>
<dbReference type="RefSeq" id="WP_136464217.1">
    <property type="nucleotide sequence ID" value="NZ_SRKY01000005.1"/>
</dbReference>
<dbReference type="NCBIfam" id="TIGR02784">
    <property type="entry name" value="addA_alphas"/>
    <property type="match status" value="1"/>
</dbReference>
<dbReference type="SUPFAM" id="SSF52980">
    <property type="entry name" value="Restriction endonuclease-like"/>
    <property type="match status" value="1"/>
</dbReference>
<evidence type="ECO:0000259" key="17">
    <source>
        <dbReference type="PROSITE" id="PS51198"/>
    </source>
</evidence>
<evidence type="ECO:0000313" key="19">
    <source>
        <dbReference type="EMBL" id="THH34631.1"/>
    </source>
</evidence>
<accession>A0A4S4N9F3</accession>
<dbReference type="InterPro" id="IPR000212">
    <property type="entry name" value="DNA_helicase_UvrD/REP"/>
</dbReference>
<evidence type="ECO:0000256" key="10">
    <source>
        <dbReference type="ARBA" id="ARBA00023235"/>
    </source>
</evidence>
<evidence type="ECO:0000256" key="15">
    <source>
        <dbReference type="PROSITE-ProRule" id="PRU00560"/>
    </source>
</evidence>
<comment type="caution">
    <text evidence="19">The sequence shown here is derived from an EMBL/GenBank/DDBJ whole genome shotgun (WGS) entry which is preliminary data.</text>
</comment>
<dbReference type="GO" id="GO:0003677">
    <property type="term" value="F:DNA binding"/>
    <property type="evidence" value="ECO:0007669"/>
    <property type="project" value="UniProtKB-KW"/>
</dbReference>
<dbReference type="GO" id="GO:0004527">
    <property type="term" value="F:exonuclease activity"/>
    <property type="evidence" value="ECO:0007669"/>
    <property type="project" value="UniProtKB-KW"/>
</dbReference>
<dbReference type="Proteomes" id="UP000306602">
    <property type="component" value="Unassembled WGS sequence"/>
</dbReference>
<dbReference type="PANTHER" id="PTHR11070">
    <property type="entry name" value="UVRD / RECB / PCRA DNA HELICASE FAMILY MEMBER"/>
    <property type="match status" value="1"/>
</dbReference>
<feature type="domain" description="UvrD-like helicase C-terminal" evidence="18">
    <location>
        <begin position="495"/>
        <end position="776"/>
    </location>
</feature>
<evidence type="ECO:0000313" key="20">
    <source>
        <dbReference type="Proteomes" id="UP000306602"/>
    </source>
</evidence>
<dbReference type="GO" id="GO:0033202">
    <property type="term" value="C:DNA helicase complex"/>
    <property type="evidence" value="ECO:0007669"/>
    <property type="project" value="TreeGrafter"/>
</dbReference>
<protein>
    <recommendedName>
        <fullName evidence="12">DNA 3'-5' helicase</fullName>
        <ecNumber evidence="12">5.6.2.4</ecNumber>
    </recommendedName>
    <alternativeName>
        <fullName evidence="13">DNA 3'-5' helicase II</fullName>
    </alternativeName>
</protein>
<dbReference type="InterPro" id="IPR014017">
    <property type="entry name" value="DNA_helicase_UvrD-like_C"/>
</dbReference>
<dbReference type="PANTHER" id="PTHR11070:SF2">
    <property type="entry name" value="ATP-DEPENDENT DNA HELICASE SRS2"/>
    <property type="match status" value="1"/>
</dbReference>
<dbReference type="Pfam" id="PF13361">
    <property type="entry name" value="UvrD_C"/>
    <property type="match status" value="1"/>
</dbReference>
<dbReference type="InterPro" id="IPR014016">
    <property type="entry name" value="UvrD-like_ATP-bd"/>
</dbReference>
<organism evidence="19 20">
    <name type="scientific">Aliishimia ponticola</name>
    <dbReference type="NCBI Taxonomy" id="2499833"/>
    <lineage>
        <taxon>Bacteria</taxon>
        <taxon>Pseudomonadati</taxon>
        <taxon>Pseudomonadota</taxon>
        <taxon>Alphaproteobacteria</taxon>
        <taxon>Rhodobacterales</taxon>
        <taxon>Paracoccaceae</taxon>
        <taxon>Aliishimia</taxon>
    </lineage>
</organism>